<dbReference type="PROSITE" id="PS00893">
    <property type="entry name" value="NUDIX_BOX"/>
    <property type="match status" value="1"/>
</dbReference>
<dbReference type="PANTHER" id="PTHR43046">
    <property type="entry name" value="GDP-MANNOSE MANNOSYL HYDROLASE"/>
    <property type="match status" value="1"/>
</dbReference>
<feature type="domain" description="Nudix hydrolase" evidence="4">
    <location>
        <begin position="1"/>
        <end position="129"/>
    </location>
</feature>
<dbReference type="InterPro" id="IPR020084">
    <property type="entry name" value="NUDIX_hydrolase_CS"/>
</dbReference>
<evidence type="ECO:0000259" key="4">
    <source>
        <dbReference type="PROSITE" id="PS51462"/>
    </source>
</evidence>
<dbReference type="SUPFAM" id="SSF55811">
    <property type="entry name" value="Nudix"/>
    <property type="match status" value="1"/>
</dbReference>
<evidence type="ECO:0000256" key="2">
    <source>
        <dbReference type="ARBA" id="ARBA00022801"/>
    </source>
</evidence>
<dbReference type="InterPro" id="IPR015797">
    <property type="entry name" value="NUDIX_hydrolase-like_dom_sf"/>
</dbReference>
<dbReference type="GO" id="GO:0016787">
    <property type="term" value="F:hydrolase activity"/>
    <property type="evidence" value="ECO:0007669"/>
    <property type="project" value="UniProtKB-KW"/>
</dbReference>
<keyword evidence="2 3" id="KW-0378">Hydrolase</keyword>
<evidence type="ECO:0000313" key="5">
    <source>
        <dbReference type="EMBL" id="WYF43532.1"/>
    </source>
</evidence>
<dbReference type="PRINTS" id="PR00502">
    <property type="entry name" value="NUDIXFAMILY"/>
</dbReference>
<protein>
    <submittedName>
        <fullName evidence="5">NUDIX domain-containing protein</fullName>
    </submittedName>
</protein>
<comment type="similarity">
    <text evidence="3">Belongs to the Nudix hydrolase family.</text>
</comment>
<evidence type="ECO:0000256" key="1">
    <source>
        <dbReference type="ARBA" id="ARBA00001946"/>
    </source>
</evidence>
<sequence length="129" mass="14123">MKRTGAGIAVLQGQEVLLIRRRDNGLWDIPGGGQDLLEAPAQAARRELREETGLSVGGLRPLGVWEHRHTYPDGNVVDWTTHVFTAAYTGGTAQAQDDAAEARWWPLDHLPTALSEVTQSYLTALRALP</sequence>
<dbReference type="PROSITE" id="PS51462">
    <property type="entry name" value="NUDIX"/>
    <property type="match status" value="1"/>
</dbReference>
<dbReference type="Pfam" id="PF00293">
    <property type="entry name" value="NUDIX"/>
    <property type="match status" value="1"/>
</dbReference>
<dbReference type="InterPro" id="IPR000086">
    <property type="entry name" value="NUDIX_hydrolase_dom"/>
</dbReference>
<dbReference type="EMBL" id="CP149782">
    <property type="protein sequence ID" value="WYF43532.1"/>
    <property type="molecule type" value="Genomic_DNA"/>
</dbReference>
<organism evidence="5">
    <name type="scientific">Deinococcus sp. VB142</name>
    <dbReference type="NCBI Taxonomy" id="3112952"/>
    <lineage>
        <taxon>Bacteria</taxon>
        <taxon>Thermotogati</taxon>
        <taxon>Deinococcota</taxon>
        <taxon>Deinococci</taxon>
        <taxon>Deinococcales</taxon>
        <taxon>Deinococcaceae</taxon>
        <taxon>Deinococcus</taxon>
    </lineage>
</organism>
<gene>
    <name evidence="5" type="ORF">WDJ50_08845</name>
</gene>
<reference evidence="5" key="1">
    <citation type="submission" date="2024-03" db="EMBL/GenBank/DDBJ databases">
        <title>Deinococcus weizhi sp. nov., isolated from human skin.</title>
        <authorList>
            <person name="Wei Z."/>
            <person name="Tian F."/>
            <person name="Yang C."/>
            <person name="Xin L.T."/>
            <person name="Wen Z.J."/>
            <person name="Lan K.C."/>
            <person name="Yu L."/>
            <person name="Zhe W."/>
            <person name="Dan F.D."/>
            <person name="Jun W."/>
            <person name="Rui Z."/>
            <person name="Yong X.J."/>
            <person name="Ting Y."/>
            <person name="Wei X."/>
            <person name="Xu Z.G."/>
            <person name="Xin Z."/>
            <person name="Dong F.G."/>
            <person name="Ni X.M."/>
            <person name="Zheng M.G."/>
            <person name="Chun Y."/>
            <person name="Qian W.X."/>
        </authorList>
    </citation>
    <scope>NUCLEOTIDE SEQUENCE</scope>
    <source>
        <strain evidence="5">VB142</strain>
    </source>
</reference>
<dbReference type="AlphaFoldDB" id="A0AAU6Q011"/>
<dbReference type="PANTHER" id="PTHR43046:SF2">
    <property type="entry name" value="8-OXO-DGTP DIPHOSPHATASE-RELATED"/>
    <property type="match status" value="1"/>
</dbReference>
<proteinExistence type="inferred from homology"/>
<evidence type="ECO:0000256" key="3">
    <source>
        <dbReference type="RuleBase" id="RU003476"/>
    </source>
</evidence>
<name>A0AAU6Q011_9DEIO</name>
<accession>A0AAU6Q011</accession>
<dbReference type="Gene3D" id="3.90.79.10">
    <property type="entry name" value="Nucleoside Triphosphate Pyrophosphohydrolase"/>
    <property type="match status" value="1"/>
</dbReference>
<dbReference type="RefSeq" id="WP_339094283.1">
    <property type="nucleotide sequence ID" value="NZ_CP149782.1"/>
</dbReference>
<dbReference type="InterPro" id="IPR020476">
    <property type="entry name" value="Nudix_hydrolase"/>
</dbReference>
<comment type="cofactor">
    <cofactor evidence="1">
        <name>Mg(2+)</name>
        <dbReference type="ChEBI" id="CHEBI:18420"/>
    </cofactor>
</comment>